<dbReference type="EMBL" id="CM000763">
    <property type="protein sequence ID" value="EES06458.1"/>
    <property type="molecule type" value="Genomic_DNA"/>
</dbReference>
<dbReference type="Gramene" id="EES06458">
    <property type="protein sequence ID" value="EES06458"/>
    <property type="gene ID" value="SORBI_3004G081300"/>
</dbReference>
<sequence>MQGGDGGGEIDRRRPDSTMDDEEMETDVPPSVRKRKMEDQPMEDEPEEEEEEEEEEEVIRACVIEGSKHADGSIYRRDTHFCHRDYWLKDTRETPMKPRIFVDPVTKKIITESISLHGCALMQIFSLKLTNHSAIAPNAAGPIMLYGFVAARDLLLPLRNYVFNRTRDDPLVLHRDPDDPSSPLPIKMASPKRAICLQVRAMIEYDLRIKRAATEEDDDEDKDLHLIDGAATFSERTPFHGTYTSRICGDHGAAVDVTLALLRHAVEARIQVSVTKVPAAGLSFSLSCYSSRIAHEIELFDGVVDRPGNIKQGSGDVVRSSFVVAVVHKSPLILCFSWLLWCTSLL</sequence>
<dbReference type="OrthoDB" id="656030at2759"/>
<feature type="region of interest" description="Disordered" evidence="1">
    <location>
        <begin position="1"/>
        <end position="58"/>
    </location>
</feature>
<evidence type="ECO:0000259" key="2">
    <source>
        <dbReference type="Pfam" id="PF20241"/>
    </source>
</evidence>
<dbReference type="PANTHER" id="PTHR33065:SF138">
    <property type="entry name" value="OS09G0442000 PROTEIN"/>
    <property type="match status" value="1"/>
</dbReference>
<evidence type="ECO:0000313" key="4">
    <source>
        <dbReference type="Proteomes" id="UP000000768"/>
    </source>
</evidence>
<dbReference type="Proteomes" id="UP000000768">
    <property type="component" value="Chromosome 4"/>
</dbReference>
<dbReference type="OMA" id="CTRTIDG"/>
<dbReference type="InterPro" id="IPR046533">
    <property type="entry name" value="DUF6598"/>
</dbReference>
<evidence type="ECO:0000256" key="1">
    <source>
        <dbReference type="SAM" id="MobiDB-lite"/>
    </source>
</evidence>
<feature type="compositionally biased region" description="Acidic residues" evidence="1">
    <location>
        <begin position="40"/>
        <end position="57"/>
    </location>
</feature>
<name>C5XXI5_SORBI</name>
<gene>
    <name evidence="3" type="ORF">SORBI_3004G081300</name>
</gene>
<protein>
    <recommendedName>
        <fullName evidence="2">DUF6598 domain-containing protein</fullName>
    </recommendedName>
</protein>
<dbReference type="InParanoid" id="C5XXI5"/>
<feature type="domain" description="DUF6598" evidence="2">
    <location>
        <begin position="121"/>
        <end position="336"/>
    </location>
</feature>
<dbReference type="AlphaFoldDB" id="C5XXI5"/>
<organism evidence="3 4">
    <name type="scientific">Sorghum bicolor</name>
    <name type="common">Sorghum</name>
    <name type="synonym">Sorghum vulgare</name>
    <dbReference type="NCBI Taxonomy" id="4558"/>
    <lineage>
        <taxon>Eukaryota</taxon>
        <taxon>Viridiplantae</taxon>
        <taxon>Streptophyta</taxon>
        <taxon>Embryophyta</taxon>
        <taxon>Tracheophyta</taxon>
        <taxon>Spermatophyta</taxon>
        <taxon>Magnoliopsida</taxon>
        <taxon>Liliopsida</taxon>
        <taxon>Poales</taxon>
        <taxon>Poaceae</taxon>
        <taxon>PACMAD clade</taxon>
        <taxon>Panicoideae</taxon>
        <taxon>Andropogonodae</taxon>
        <taxon>Andropogoneae</taxon>
        <taxon>Sorghinae</taxon>
        <taxon>Sorghum</taxon>
    </lineage>
</organism>
<dbReference type="HOGENOM" id="CLU_034147_4_1_1"/>
<reference evidence="3 4" key="1">
    <citation type="journal article" date="2009" name="Nature">
        <title>The Sorghum bicolor genome and the diversification of grasses.</title>
        <authorList>
            <person name="Paterson A.H."/>
            <person name="Bowers J.E."/>
            <person name="Bruggmann R."/>
            <person name="Dubchak I."/>
            <person name="Grimwood J."/>
            <person name="Gundlach H."/>
            <person name="Haberer G."/>
            <person name="Hellsten U."/>
            <person name="Mitros T."/>
            <person name="Poliakov A."/>
            <person name="Schmutz J."/>
            <person name="Spannagl M."/>
            <person name="Tang H."/>
            <person name="Wang X."/>
            <person name="Wicker T."/>
            <person name="Bharti A.K."/>
            <person name="Chapman J."/>
            <person name="Feltus F.A."/>
            <person name="Gowik U."/>
            <person name="Grigoriev I.V."/>
            <person name="Lyons E."/>
            <person name="Maher C.A."/>
            <person name="Martis M."/>
            <person name="Narechania A."/>
            <person name="Otillar R.P."/>
            <person name="Penning B.W."/>
            <person name="Salamov A.A."/>
            <person name="Wang Y."/>
            <person name="Zhang L."/>
            <person name="Carpita N.C."/>
            <person name="Freeling M."/>
            <person name="Gingle A.R."/>
            <person name="Hash C.T."/>
            <person name="Keller B."/>
            <person name="Klein P."/>
            <person name="Kresovich S."/>
            <person name="McCann M.C."/>
            <person name="Ming R."/>
            <person name="Peterson D.G."/>
            <person name="Mehboob-ur-Rahman"/>
            <person name="Ware D."/>
            <person name="Westhoff P."/>
            <person name="Mayer K.F."/>
            <person name="Messing J."/>
            <person name="Rokhsar D.S."/>
        </authorList>
    </citation>
    <scope>NUCLEOTIDE SEQUENCE [LARGE SCALE GENOMIC DNA]</scope>
    <source>
        <strain evidence="4">cv. BTx623</strain>
    </source>
</reference>
<evidence type="ECO:0000313" key="3">
    <source>
        <dbReference type="EMBL" id="EES06458.1"/>
    </source>
</evidence>
<accession>C5XXI5</accession>
<proteinExistence type="predicted"/>
<dbReference type="PANTHER" id="PTHR33065">
    <property type="entry name" value="OS07G0486400 PROTEIN"/>
    <property type="match status" value="1"/>
</dbReference>
<dbReference type="KEGG" id="sbi:8071641"/>
<dbReference type="Pfam" id="PF20241">
    <property type="entry name" value="DUF6598"/>
    <property type="match status" value="1"/>
</dbReference>
<keyword evidence="4" id="KW-1185">Reference proteome</keyword>
<reference evidence="4" key="2">
    <citation type="journal article" date="2018" name="Plant J.">
        <title>The Sorghum bicolor reference genome: improved assembly, gene annotations, a transcriptome atlas, and signatures of genome organization.</title>
        <authorList>
            <person name="McCormick R.F."/>
            <person name="Truong S.K."/>
            <person name="Sreedasyam A."/>
            <person name="Jenkins J."/>
            <person name="Shu S."/>
            <person name="Sims D."/>
            <person name="Kennedy M."/>
            <person name="Amirebrahimi M."/>
            <person name="Weers B.D."/>
            <person name="McKinley B."/>
            <person name="Mattison A."/>
            <person name="Morishige D.T."/>
            <person name="Grimwood J."/>
            <person name="Schmutz J."/>
            <person name="Mullet J.E."/>
        </authorList>
    </citation>
    <scope>NUCLEOTIDE SEQUENCE [LARGE SCALE GENOMIC DNA]</scope>
    <source>
        <strain evidence="4">cv. BTx623</strain>
    </source>
</reference>